<dbReference type="GO" id="GO:0005739">
    <property type="term" value="C:mitochondrion"/>
    <property type="evidence" value="ECO:0007669"/>
    <property type="project" value="UniProtKB-SubCell"/>
</dbReference>
<sequence>CWQNYVDYHKCVNAKGEEFAPCKQFYYAFRSLCPNAWLERWDTQRENGTFPARLE</sequence>
<feature type="non-terminal residue" evidence="5">
    <location>
        <position position="1"/>
    </location>
</feature>
<protein>
    <submittedName>
        <fullName evidence="5">Cytochrome c oxidase, subunit VIb</fullName>
    </submittedName>
</protein>
<evidence type="ECO:0000313" key="5">
    <source>
        <dbReference type="EMBL" id="TGZ85606.1"/>
    </source>
</evidence>
<gene>
    <name evidence="5" type="ORF">EX30DRAFT_337947</name>
</gene>
<dbReference type="EMBL" id="ML220112">
    <property type="protein sequence ID" value="TGZ85606.1"/>
    <property type="molecule type" value="Genomic_DNA"/>
</dbReference>
<dbReference type="CDD" id="cd00926">
    <property type="entry name" value="Cyt_c_Oxidase_VIb"/>
    <property type="match status" value="1"/>
</dbReference>
<accession>A0A4S2N8P9</accession>
<dbReference type="InterPro" id="IPR036549">
    <property type="entry name" value="CX6/COA6-like_sf"/>
</dbReference>
<keyword evidence="4" id="KW-1015">Disulfide bond</keyword>
<reference evidence="5 6" key="1">
    <citation type="submission" date="2019-04" db="EMBL/GenBank/DDBJ databases">
        <title>Comparative genomics and transcriptomics to analyze fruiting body development in filamentous ascomycetes.</title>
        <authorList>
            <consortium name="DOE Joint Genome Institute"/>
            <person name="Lutkenhaus R."/>
            <person name="Traeger S."/>
            <person name="Breuer J."/>
            <person name="Kuo A."/>
            <person name="Lipzen A."/>
            <person name="Pangilinan J."/>
            <person name="Dilworth D."/>
            <person name="Sandor L."/>
            <person name="Poggeler S."/>
            <person name="Barry K."/>
            <person name="Grigoriev I.V."/>
            <person name="Nowrousian M."/>
        </authorList>
    </citation>
    <scope>NUCLEOTIDE SEQUENCE [LARGE SCALE GENOMIC DNA]</scope>
    <source>
        <strain evidence="5 6">CBS 389.68</strain>
    </source>
</reference>
<dbReference type="Proteomes" id="UP000298138">
    <property type="component" value="Unassembled WGS sequence"/>
</dbReference>
<dbReference type="PANTHER" id="PTHR46281:SF8">
    <property type="entry name" value="CYTOCHROME C OXIDASE SUBUNIT 12, MITOCHONDRIAL"/>
    <property type="match status" value="1"/>
</dbReference>
<dbReference type="SUPFAM" id="SSF47694">
    <property type="entry name" value="Cytochrome c oxidase subunit h"/>
    <property type="match status" value="1"/>
</dbReference>
<organism evidence="5 6">
    <name type="scientific">Ascodesmis nigricans</name>
    <dbReference type="NCBI Taxonomy" id="341454"/>
    <lineage>
        <taxon>Eukaryota</taxon>
        <taxon>Fungi</taxon>
        <taxon>Dikarya</taxon>
        <taxon>Ascomycota</taxon>
        <taxon>Pezizomycotina</taxon>
        <taxon>Pezizomycetes</taxon>
        <taxon>Pezizales</taxon>
        <taxon>Ascodesmidaceae</taxon>
        <taxon>Ascodesmis</taxon>
    </lineage>
</organism>
<dbReference type="Pfam" id="PF02297">
    <property type="entry name" value="COX6B"/>
    <property type="match status" value="1"/>
</dbReference>
<dbReference type="PANTHER" id="PTHR46281">
    <property type="entry name" value="CYTOCHROME C OXIDASE SUBUNIT 6B"/>
    <property type="match status" value="1"/>
</dbReference>
<dbReference type="InterPro" id="IPR048280">
    <property type="entry name" value="COX6B-like"/>
</dbReference>
<name>A0A4S2N8P9_9PEZI</name>
<dbReference type="OrthoDB" id="1107506at2759"/>
<evidence type="ECO:0000313" key="6">
    <source>
        <dbReference type="Proteomes" id="UP000298138"/>
    </source>
</evidence>
<dbReference type="PROSITE" id="PS51808">
    <property type="entry name" value="CHCH"/>
    <property type="match status" value="1"/>
</dbReference>
<evidence type="ECO:0000256" key="2">
    <source>
        <dbReference type="ARBA" id="ARBA00006425"/>
    </source>
</evidence>
<keyword evidence="6" id="KW-1185">Reference proteome</keyword>
<dbReference type="InterPro" id="IPR003213">
    <property type="entry name" value="Cyt_c_oxidase_su6B"/>
</dbReference>
<comment type="similarity">
    <text evidence="2">Belongs to the cytochrome c oxidase subunit 6B family.</text>
</comment>
<evidence type="ECO:0000256" key="3">
    <source>
        <dbReference type="ARBA" id="ARBA00023128"/>
    </source>
</evidence>
<dbReference type="STRING" id="341454.A0A4S2N8P9"/>
<comment type="subcellular location">
    <subcellularLocation>
        <location evidence="1">Mitochondrion</location>
    </subcellularLocation>
</comment>
<evidence type="ECO:0000256" key="4">
    <source>
        <dbReference type="ARBA" id="ARBA00023157"/>
    </source>
</evidence>
<dbReference type="FunCoup" id="A0A4S2N8P9">
    <property type="interactions" value="432"/>
</dbReference>
<dbReference type="InParanoid" id="A0A4S2N8P9"/>
<dbReference type="Gene3D" id="1.10.10.140">
    <property type="entry name" value="Cytochrome c oxidase, subunit VIb"/>
    <property type="match status" value="1"/>
</dbReference>
<proteinExistence type="inferred from homology"/>
<evidence type="ECO:0000256" key="1">
    <source>
        <dbReference type="ARBA" id="ARBA00004173"/>
    </source>
</evidence>
<dbReference type="GO" id="GO:0045277">
    <property type="term" value="C:respiratory chain complex IV"/>
    <property type="evidence" value="ECO:0007669"/>
    <property type="project" value="InterPro"/>
</dbReference>
<keyword evidence="3" id="KW-0496">Mitochondrion</keyword>
<dbReference type="AlphaFoldDB" id="A0A4S2N8P9"/>